<evidence type="ECO:0000313" key="2">
    <source>
        <dbReference type="EMBL" id="JAV83129.1"/>
    </source>
</evidence>
<proteinExistence type="predicted"/>
<organism evidence="2">
    <name type="scientific">Photinus pyralis</name>
    <name type="common">Common eastern firefly</name>
    <name type="synonym">Lampyris pyralis</name>
    <dbReference type="NCBI Taxonomy" id="7054"/>
    <lineage>
        <taxon>Eukaryota</taxon>
        <taxon>Metazoa</taxon>
        <taxon>Ecdysozoa</taxon>
        <taxon>Arthropoda</taxon>
        <taxon>Hexapoda</taxon>
        <taxon>Insecta</taxon>
        <taxon>Pterygota</taxon>
        <taxon>Neoptera</taxon>
        <taxon>Endopterygota</taxon>
        <taxon>Coleoptera</taxon>
        <taxon>Polyphaga</taxon>
        <taxon>Elateriformia</taxon>
        <taxon>Elateroidea</taxon>
        <taxon>Lampyridae</taxon>
        <taxon>Lampyrinae</taxon>
        <taxon>Photinus</taxon>
    </lineage>
</organism>
<feature type="region of interest" description="Disordered" evidence="1">
    <location>
        <begin position="106"/>
        <end position="126"/>
    </location>
</feature>
<feature type="compositionally biased region" description="Polar residues" evidence="1">
    <location>
        <begin position="13"/>
        <end position="28"/>
    </location>
</feature>
<name>A0A1Y1MBC1_PHOPY</name>
<protein>
    <submittedName>
        <fullName evidence="2">Uncharacterized protein</fullName>
    </submittedName>
</protein>
<sequence>MRVATNKLVTRVVNKSESPIQVGRPTNGSSSESDLELEENTSKVRGSLESSECADGVESLRSSEADSLEYCTKNVEWEDTDAVYFRDNSLVETAQKLWREEKCTDLDIEPKGPKSSSSSSDRSTFKEVLSAHPLDQIHSESDLSVCNISSEDSGGETLSLKLANDDTREYAHPPCESLKEKWPTFESELSNPDHSCKATTELSVDREGNTSDYIPKKRRKFNDNLTTIVPTHYDSYRLNLGESAIYSSRSEKATKRLSPRLLALINVITNAPGDNSNRSATDQLLTISIGDCRRLLELDPNAVPVGDMLSKMNLTRSSASEEAELLKTKLPLISKVPVQKVSSDCSEKVNFVFIYTELP</sequence>
<feature type="region of interest" description="Disordered" evidence="1">
    <location>
        <begin position="1"/>
        <end position="65"/>
    </location>
</feature>
<dbReference type="EMBL" id="GEZM01035687">
    <property type="protein sequence ID" value="JAV83129.1"/>
    <property type="molecule type" value="Transcribed_RNA"/>
</dbReference>
<evidence type="ECO:0000256" key="1">
    <source>
        <dbReference type="SAM" id="MobiDB-lite"/>
    </source>
</evidence>
<reference evidence="2" key="1">
    <citation type="journal article" date="2016" name="Sci. Rep.">
        <title>Molecular characterization of firefly nuptial gifts: a multi-omics approach sheds light on postcopulatory sexual selection.</title>
        <authorList>
            <person name="Al-Wathiqui N."/>
            <person name="Fallon T.R."/>
            <person name="South A."/>
            <person name="Weng J.K."/>
            <person name="Lewis S.M."/>
        </authorList>
    </citation>
    <scope>NUCLEOTIDE SEQUENCE</scope>
</reference>
<dbReference type="AlphaFoldDB" id="A0A1Y1MBC1"/>
<accession>A0A1Y1MBC1</accession>